<dbReference type="EMBL" id="JBFTWV010000072">
    <property type="protein sequence ID" value="KAL2788882.1"/>
    <property type="molecule type" value="Genomic_DNA"/>
</dbReference>
<name>A0ABR4G042_9EURO</name>
<dbReference type="Proteomes" id="UP001610563">
    <property type="component" value="Unassembled WGS sequence"/>
</dbReference>
<protein>
    <submittedName>
        <fullName evidence="1">Uncharacterized protein</fullName>
    </submittedName>
</protein>
<accession>A0ABR4G042</accession>
<organism evidence="1 2">
    <name type="scientific">Aspergillus keveii</name>
    <dbReference type="NCBI Taxonomy" id="714993"/>
    <lineage>
        <taxon>Eukaryota</taxon>
        <taxon>Fungi</taxon>
        <taxon>Dikarya</taxon>
        <taxon>Ascomycota</taxon>
        <taxon>Pezizomycotina</taxon>
        <taxon>Eurotiomycetes</taxon>
        <taxon>Eurotiomycetidae</taxon>
        <taxon>Eurotiales</taxon>
        <taxon>Aspergillaceae</taxon>
        <taxon>Aspergillus</taxon>
        <taxon>Aspergillus subgen. Nidulantes</taxon>
    </lineage>
</organism>
<reference evidence="1 2" key="1">
    <citation type="submission" date="2024-07" db="EMBL/GenBank/DDBJ databases">
        <title>Section-level genome sequencing and comparative genomics of Aspergillus sections Usti and Cavernicolus.</title>
        <authorList>
            <consortium name="Lawrence Berkeley National Laboratory"/>
            <person name="Nybo J.L."/>
            <person name="Vesth T.C."/>
            <person name="Theobald S."/>
            <person name="Frisvad J.C."/>
            <person name="Larsen T.O."/>
            <person name="Kjaerboelling I."/>
            <person name="Rothschild-Mancinelli K."/>
            <person name="Lyhne E.K."/>
            <person name="Kogle M.E."/>
            <person name="Barry K."/>
            <person name="Clum A."/>
            <person name="Na H."/>
            <person name="Ledsgaard L."/>
            <person name="Lin J."/>
            <person name="Lipzen A."/>
            <person name="Kuo A."/>
            <person name="Riley R."/>
            <person name="Mondo S."/>
            <person name="Labutti K."/>
            <person name="Haridas S."/>
            <person name="Pangalinan J."/>
            <person name="Salamov A.A."/>
            <person name="Simmons B.A."/>
            <person name="Magnuson J.K."/>
            <person name="Chen J."/>
            <person name="Drula E."/>
            <person name="Henrissat B."/>
            <person name="Wiebenga A."/>
            <person name="Lubbers R.J."/>
            <person name="Gomes A.C."/>
            <person name="Makela M.R."/>
            <person name="Stajich J."/>
            <person name="Grigoriev I.V."/>
            <person name="Mortensen U.H."/>
            <person name="De Vries R.P."/>
            <person name="Baker S.E."/>
            <person name="Andersen M.R."/>
        </authorList>
    </citation>
    <scope>NUCLEOTIDE SEQUENCE [LARGE SCALE GENOMIC DNA]</scope>
    <source>
        <strain evidence="1 2">CBS 209.92</strain>
    </source>
</reference>
<keyword evidence="2" id="KW-1185">Reference proteome</keyword>
<evidence type="ECO:0000313" key="1">
    <source>
        <dbReference type="EMBL" id="KAL2788882.1"/>
    </source>
</evidence>
<sequence length="176" mass="19661">MMKQELLMDDEGEVLQKQSCRVEEKDGHARERSLVMELDRSGSLCCVSTCQRFNSGLSITLLRTTTCLSSPNDTLIIDLCRLNLKDDERNQHRLRLKPCPTAFITRSGLCRATSVLPRAGESSKKYENLPVDRVSAACLPGCLLVLGSMDRGNERWAAKSRSTGVGRFVCSQPWTH</sequence>
<gene>
    <name evidence="1" type="ORF">BJX66DRAFT_248053</name>
</gene>
<proteinExistence type="predicted"/>
<comment type="caution">
    <text evidence="1">The sequence shown here is derived from an EMBL/GenBank/DDBJ whole genome shotgun (WGS) entry which is preliminary data.</text>
</comment>
<evidence type="ECO:0000313" key="2">
    <source>
        <dbReference type="Proteomes" id="UP001610563"/>
    </source>
</evidence>